<reference evidence="6 7" key="1">
    <citation type="submission" date="2018-09" db="EMBL/GenBank/DDBJ databases">
        <title>Paenibacillus aracenensis nov. sp. isolated from a cave in southern Spain.</title>
        <authorList>
            <person name="Jurado V."/>
            <person name="Gutierrez-Patricio S."/>
            <person name="Gonzalez-Pimentel J.L."/>
            <person name="Miller A.Z."/>
            <person name="Laiz L."/>
            <person name="Saiz-Jimenez C."/>
        </authorList>
    </citation>
    <scope>NUCLEOTIDE SEQUENCE [LARGE SCALE GENOMIC DNA]</scope>
    <source>
        <strain evidence="6 7">DSM 22867</strain>
    </source>
</reference>
<evidence type="ECO:0000256" key="3">
    <source>
        <dbReference type="ARBA" id="ARBA00022989"/>
    </source>
</evidence>
<protein>
    <submittedName>
        <fullName evidence="6">DoxX family protein</fullName>
    </submittedName>
</protein>
<dbReference type="Proteomes" id="UP000266482">
    <property type="component" value="Unassembled WGS sequence"/>
</dbReference>
<dbReference type="InterPro" id="IPR032808">
    <property type="entry name" value="DoxX"/>
</dbReference>
<dbReference type="RefSeq" id="WP_119603101.1">
    <property type="nucleotide sequence ID" value="NZ_QXQA01000027.1"/>
</dbReference>
<proteinExistence type="predicted"/>
<dbReference type="Pfam" id="PF13564">
    <property type="entry name" value="DoxX_2"/>
    <property type="match status" value="1"/>
</dbReference>
<evidence type="ECO:0000256" key="1">
    <source>
        <dbReference type="ARBA" id="ARBA00004141"/>
    </source>
</evidence>
<sequence length="122" mass="13562">MTILSIVLQSLLILYYLFSGSAKVIGAKYWVDIFNTLKLPQWFRIVTGFVQLAGAIVLIIGYWAEEAVAWAGIWLGITMLLAVLAHIRVKDQFGKTITPVVFLVIIIMLTMINSDGLTLAFS</sequence>
<evidence type="ECO:0000256" key="2">
    <source>
        <dbReference type="ARBA" id="ARBA00022692"/>
    </source>
</evidence>
<accession>A0A3A1UJH8</accession>
<keyword evidence="7" id="KW-1185">Reference proteome</keyword>
<evidence type="ECO:0000256" key="5">
    <source>
        <dbReference type="SAM" id="Phobius"/>
    </source>
</evidence>
<keyword evidence="4 5" id="KW-0472">Membrane</keyword>
<dbReference type="AlphaFoldDB" id="A0A3A1UJH8"/>
<dbReference type="OrthoDB" id="2454358at2"/>
<comment type="caution">
    <text evidence="6">The sequence shown here is derived from an EMBL/GenBank/DDBJ whole genome shotgun (WGS) entry which is preliminary data.</text>
</comment>
<evidence type="ECO:0000313" key="7">
    <source>
        <dbReference type="Proteomes" id="UP000266482"/>
    </source>
</evidence>
<evidence type="ECO:0000313" key="6">
    <source>
        <dbReference type="EMBL" id="RIX46522.1"/>
    </source>
</evidence>
<feature type="transmembrane region" description="Helical" evidence="5">
    <location>
        <begin position="67"/>
        <end position="87"/>
    </location>
</feature>
<dbReference type="EMBL" id="QXQA01000027">
    <property type="protein sequence ID" value="RIX46522.1"/>
    <property type="molecule type" value="Genomic_DNA"/>
</dbReference>
<comment type="subcellular location">
    <subcellularLocation>
        <location evidence="1">Membrane</location>
        <topology evidence="1">Multi-pass membrane protein</topology>
    </subcellularLocation>
</comment>
<keyword evidence="3 5" id="KW-1133">Transmembrane helix</keyword>
<organism evidence="6 7">
    <name type="scientific">Paenibacillus nanensis</name>
    <dbReference type="NCBI Taxonomy" id="393251"/>
    <lineage>
        <taxon>Bacteria</taxon>
        <taxon>Bacillati</taxon>
        <taxon>Bacillota</taxon>
        <taxon>Bacilli</taxon>
        <taxon>Bacillales</taxon>
        <taxon>Paenibacillaceae</taxon>
        <taxon>Paenibacillus</taxon>
    </lineage>
</organism>
<dbReference type="GO" id="GO:0016020">
    <property type="term" value="C:membrane"/>
    <property type="evidence" value="ECO:0007669"/>
    <property type="project" value="UniProtKB-SubCell"/>
</dbReference>
<feature type="transmembrane region" description="Helical" evidence="5">
    <location>
        <begin position="99"/>
        <end position="121"/>
    </location>
</feature>
<evidence type="ECO:0000256" key="4">
    <source>
        <dbReference type="ARBA" id="ARBA00023136"/>
    </source>
</evidence>
<gene>
    <name evidence="6" type="ORF">D3P08_26305</name>
</gene>
<feature type="transmembrane region" description="Helical" evidence="5">
    <location>
        <begin position="42"/>
        <end position="60"/>
    </location>
</feature>
<keyword evidence="2 5" id="KW-0812">Transmembrane</keyword>
<name>A0A3A1UJH8_9BACL</name>